<name>A0AB94IVQ0_9BACT</name>
<organism evidence="2 3">
    <name type="scientific">Fretibacterium fastidiosum</name>
    <dbReference type="NCBI Taxonomy" id="651822"/>
    <lineage>
        <taxon>Bacteria</taxon>
        <taxon>Thermotogati</taxon>
        <taxon>Synergistota</taxon>
        <taxon>Synergistia</taxon>
        <taxon>Synergistales</taxon>
        <taxon>Aminobacteriaceae</taxon>
        <taxon>Fretibacterium</taxon>
    </lineage>
</organism>
<reference evidence="3" key="1">
    <citation type="submission" date="2010-03" db="EMBL/GenBank/DDBJ databases">
        <title>The genome sequence of Synergistetes sp. SGP1.</title>
        <authorList>
            <consortium name="metaHIT consortium -- http://www.metahit.eu/"/>
            <person name="Pajon A."/>
            <person name="Turner K."/>
            <person name="Parkhill J."/>
            <person name="Wade W."/>
            <person name="Vartoukian S."/>
        </authorList>
    </citation>
    <scope>NUCLEOTIDE SEQUENCE [LARGE SCALE GENOMIC DNA]</scope>
    <source>
        <strain evidence="3">SGP1</strain>
    </source>
</reference>
<proteinExistence type="predicted"/>
<evidence type="ECO:0000313" key="2">
    <source>
        <dbReference type="EMBL" id="CBL27827.1"/>
    </source>
</evidence>
<dbReference type="KEGG" id="sbr:SY1_03370"/>
<gene>
    <name evidence="2" type="ORF">SY1_03370</name>
</gene>
<reference evidence="2 3" key="2">
    <citation type="submission" date="2010-03" db="EMBL/GenBank/DDBJ databases">
        <authorList>
            <person name="Pajon A."/>
        </authorList>
    </citation>
    <scope>NUCLEOTIDE SEQUENCE [LARGE SCALE GENOMIC DNA]</scope>
    <source>
        <strain evidence="2 3">SGP1</strain>
    </source>
</reference>
<evidence type="ECO:0000256" key="1">
    <source>
        <dbReference type="SAM" id="Phobius"/>
    </source>
</evidence>
<accession>A0AB94IVQ0</accession>
<protein>
    <recommendedName>
        <fullName evidence="4">PepSY domain-containing protein</fullName>
    </recommendedName>
</protein>
<keyword evidence="1" id="KW-1133">Transmembrane helix</keyword>
<keyword evidence="3" id="KW-1185">Reference proteome</keyword>
<keyword evidence="1" id="KW-0472">Membrane</keyword>
<evidence type="ECO:0008006" key="4">
    <source>
        <dbReference type="Google" id="ProtNLM"/>
    </source>
</evidence>
<feature type="transmembrane region" description="Helical" evidence="1">
    <location>
        <begin position="146"/>
        <end position="166"/>
    </location>
</feature>
<keyword evidence="1" id="KW-0812">Transmembrane</keyword>
<dbReference type="EMBL" id="FP929056">
    <property type="protein sequence ID" value="CBL27827.1"/>
    <property type="molecule type" value="Genomic_DNA"/>
</dbReference>
<dbReference type="AlphaFoldDB" id="A0AB94IVQ0"/>
<evidence type="ECO:0000313" key="3">
    <source>
        <dbReference type="Proteomes" id="UP000008957"/>
    </source>
</evidence>
<sequence>MALQASLLLIGLMLLYASGKSYWNIERSGIPKIVDLKTLYATSSEYARVTAKLKDTGIHIPKDEHDSESYFYVIELEDKLVLIESLHKQKEGRAHTFFVRPHPYEGTHVEMYFSVLAAASNRPVRDVRAEYADTMLQYFEDNPKTYNVILLLIGALLFGSGALWTIKARNGKAMIRAIFTFKDDE</sequence>
<dbReference type="Proteomes" id="UP000008957">
    <property type="component" value="Chromosome"/>
</dbReference>